<evidence type="ECO:0000256" key="7">
    <source>
        <dbReference type="SAM" id="Phobius"/>
    </source>
</evidence>
<feature type="binding site" description="axial binding residue" evidence="5">
    <location>
        <position position="499"/>
    </location>
    <ligand>
        <name>heme</name>
        <dbReference type="ChEBI" id="CHEBI:30413"/>
    </ligand>
    <ligandPart>
        <name>Fe</name>
        <dbReference type="ChEBI" id="CHEBI:18248"/>
    </ligandPart>
</feature>
<dbReference type="GO" id="GO:0020037">
    <property type="term" value="F:heme binding"/>
    <property type="evidence" value="ECO:0007669"/>
    <property type="project" value="InterPro"/>
</dbReference>
<dbReference type="SUPFAM" id="SSF48264">
    <property type="entry name" value="Cytochrome P450"/>
    <property type="match status" value="1"/>
</dbReference>
<comment type="cofactor">
    <cofactor evidence="1 5">
        <name>heme</name>
        <dbReference type="ChEBI" id="CHEBI:30413"/>
    </cofactor>
</comment>
<dbReference type="InterPro" id="IPR001128">
    <property type="entry name" value="Cyt_P450"/>
</dbReference>
<protein>
    <submittedName>
        <fullName evidence="8">Cytochrome P450</fullName>
    </submittedName>
</protein>
<dbReference type="InterPro" id="IPR002403">
    <property type="entry name" value="Cyt_P450_E_grp-IV"/>
</dbReference>
<dbReference type="PRINTS" id="PR00465">
    <property type="entry name" value="EP450IV"/>
</dbReference>
<dbReference type="AlphaFoldDB" id="A0A9P4NKP7"/>
<accession>A0A9P4NKP7</accession>
<dbReference type="GO" id="GO:0005506">
    <property type="term" value="F:iron ion binding"/>
    <property type="evidence" value="ECO:0007669"/>
    <property type="project" value="InterPro"/>
</dbReference>
<keyword evidence="9" id="KW-1185">Reference proteome</keyword>
<name>A0A9P4NKP7_9PEZI</name>
<keyword evidence="7" id="KW-1133">Transmembrane helix</keyword>
<evidence type="ECO:0000256" key="6">
    <source>
        <dbReference type="RuleBase" id="RU000461"/>
    </source>
</evidence>
<dbReference type="OrthoDB" id="1470350at2759"/>
<evidence type="ECO:0000256" key="1">
    <source>
        <dbReference type="ARBA" id="ARBA00001971"/>
    </source>
</evidence>
<dbReference type="PANTHER" id="PTHR24305:SF166">
    <property type="entry name" value="CYTOCHROME P450 12A4, MITOCHONDRIAL-RELATED"/>
    <property type="match status" value="1"/>
</dbReference>
<keyword evidence="7" id="KW-0472">Membrane</keyword>
<gene>
    <name evidence="8" type="ORF">EJ08DRAFT_672058</name>
</gene>
<dbReference type="Gene3D" id="1.10.630.10">
    <property type="entry name" value="Cytochrome P450"/>
    <property type="match status" value="1"/>
</dbReference>
<evidence type="ECO:0000256" key="3">
    <source>
        <dbReference type="ARBA" id="ARBA00022723"/>
    </source>
</evidence>
<organism evidence="8 9">
    <name type="scientific">Tothia fuscella</name>
    <dbReference type="NCBI Taxonomy" id="1048955"/>
    <lineage>
        <taxon>Eukaryota</taxon>
        <taxon>Fungi</taxon>
        <taxon>Dikarya</taxon>
        <taxon>Ascomycota</taxon>
        <taxon>Pezizomycotina</taxon>
        <taxon>Dothideomycetes</taxon>
        <taxon>Pleosporomycetidae</taxon>
        <taxon>Venturiales</taxon>
        <taxon>Cylindrosympodiaceae</taxon>
        <taxon>Tothia</taxon>
    </lineage>
</organism>
<dbReference type="PANTHER" id="PTHR24305">
    <property type="entry name" value="CYTOCHROME P450"/>
    <property type="match status" value="1"/>
</dbReference>
<dbReference type="GO" id="GO:0004497">
    <property type="term" value="F:monooxygenase activity"/>
    <property type="evidence" value="ECO:0007669"/>
    <property type="project" value="UniProtKB-KW"/>
</dbReference>
<comment type="caution">
    <text evidence="8">The sequence shown here is derived from an EMBL/GenBank/DDBJ whole genome shotgun (WGS) entry which is preliminary data.</text>
</comment>
<dbReference type="EMBL" id="MU007069">
    <property type="protein sequence ID" value="KAF2425522.1"/>
    <property type="molecule type" value="Genomic_DNA"/>
</dbReference>
<keyword evidence="4 5" id="KW-0408">Iron</keyword>
<reference evidence="8" key="1">
    <citation type="journal article" date="2020" name="Stud. Mycol.">
        <title>101 Dothideomycetes genomes: a test case for predicting lifestyles and emergence of pathogens.</title>
        <authorList>
            <person name="Haridas S."/>
            <person name="Albert R."/>
            <person name="Binder M."/>
            <person name="Bloem J."/>
            <person name="Labutti K."/>
            <person name="Salamov A."/>
            <person name="Andreopoulos B."/>
            <person name="Baker S."/>
            <person name="Barry K."/>
            <person name="Bills G."/>
            <person name="Bluhm B."/>
            <person name="Cannon C."/>
            <person name="Castanera R."/>
            <person name="Culley D."/>
            <person name="Daum C."/>
            <person name="Ezra D."/>
            <person name="Gonzalez J."/>
            <person name="Henrissat B."/>
            <person name="Kuo A."/>
            <person name="Liang C."/>
            <person name="Lipzen A."/>
            <person name="Lutzoni F."/>
            <person name="Magnuson J."/>
            <person name="Mondo S."/>
            <person name="Nolan M."/>
            <person name="Ohm R."/>
            <person name="Pangilinan J."/>
            <person name="Park H.-J."/>
            <person name="Ramirez L."/>
            <person name="Alfaro M."/>
            <person name="Sun H."/>
            <person name="Tritt A."/>
            <person name="Yoshinaga Y."/>
            <person name="Zwiers L.-H."/>
            <person name="Turgeon B."/>
            <person name="Goodwin S."/>
            <person name="Spatafora J."/>
            <person name="Crous P."/>
            <person name="Grigoriev I."/>
        </authorList>
    </citation>
    <scope>NUCLEOTIDE SEQUENCE</scope>
    <source>
        <strain evidence="8">CBS 130266</strain>
    </source>
</reference>
<keyword evidence="6" id="KW-0503">Monooxygenase</keyword>
<evidence type="ECO:0000256" key="5">
    <source>
        <dbReference type="PIRSR" id="PIRSR602403-1"/>
    </source>
</evidence>
<sequence length="553" mass="62931">MISHCFFVVHLRERLHGSGHVSPGRGSNAYYGARVAHLILCAATLLVYCVYRWLIYPTFISPLAKIPNAHPTCSIFPVWLWLQQRRGCENASIYRAHEIHGPIVRVGPNEVSVNSLEGVRKVYIGGFQRTEWFQQFRNYDGTSNLVTFFDGKTHSIRKRMLAHFYSKSYLLGSEDLWTLSREILCKRLLPDLNDAADERRGIDVYEMGFAVSAELMAAYIFGVQNGMDTTRKGTEKQRRHYLELSKIKMNRLKNSKNAVKELELHCFEMCQKTEQALEQELEKKPTLDSVITNPVIYTQLRASIPATEGITNEVEVRRLIASEVIDSIEAARENCGITLTYVMWQLSKRVDLQSQLRDELASLQSSFSQHSEQLFTSHTLQELDRCSLLDAIVKETLRCHPPAPGSQRRLSPKGGTVIEGYEIPFGVIVSLSPYTMHRNESVYPNAHDFKPERWLQVRGTADDQRYVDGEDEKSGDTQNPLQNELRKWFLVFGQGGRMCIGSNFALLVLKLLLASIYTNFDTYIIDEGNTQQKDGIMGGPIGEKLVLGFTHVR</sequence>
<keyword evidence="5 6" id="KW-0349">Heme</keyword>
<keyword evidence="6" id="KW-0560">Oxidoreductase</keyword>
<dbReference type="InterPro" id="IPR050121">
    <property type="entry name" value="Cytochrome_P450_monoxygenase"/>
</dbReference>
<dbReference type="Proteomes" id="UP000800235">
    <property type="component" value="Unassembled WGS sequence"/>
</dbReference>
<feature type="transmembrane region" description="Helical" evidence="7">
    <location>
        <begin position="35"/>
        <end position="54"/>
    </location>
</feature>
<dbReference type="PRINTS" id="PR00385">
    <property type="entry name" value="P450"/>
</dbReference>
<keyword evidence="3 5" id="KW-0479">Metal-binding</keyword>
<dbReference type="PROSITE" id="PS00086">
    <property type="entry name" value="CYTOCHROME_P450"/>
    <property type="match status" value="1"/>
</dbReference>
<dbReference type="InterPro" id="IPR036396">
    <property type="entry name" value="Cyt_P450_sf"/>
</dbReference>
<proteinExistence type="inferred from homology"/>
<dbReference type="Pfam" id="PF00067">
    <property type="entry name" value="p450"/>
    <property type="match status" value="1"/>
</dbReference>
<dbReference type="GO" id="GO:0016705">
    <property type="term" value="F:oxidoreductase activity, acting on paired donors, with incorporation or reduction of molecular oxygen"/>
    <property type="evidence" value="ECO:0007669"/>
    <property type="project" value="InterPro"/>
</dbReference>
<evidence type="ECO:0000256" key="4">
    <source>
        <dbReference type="ARBA" id="ARBA00023004"/>
    </source>
</evidence>
<comment type="similarity">
    <text evidence="2 6">Belongs to the cytochrome P450 family.</text>
</comment>
<evidence type="ECO:0000313" key="8">
    <source>
        <dbReference type="EMBL" id="KAF2425522.1"/>
    </source>
</evidence>
<dbReference type="InterPro" id="IPR017972">
    <property type="entry name" value="Cyt_P450_CS"/>
</dbReference>
<keyword evidence="7" id="KW-0812">Transmembrane</keyword>
<evidence type="ECO:0000256" key="2">
    <source>
        <dbReference type="ARBA" id="ARBA00010617"/>
    </source>
</evidence>
<evidence type="ECO:0000313" key="9">
    <source>
        <dbReference type="Proteomes" id="UP000800235"/>
    </source>
</evidence>